<dbReference type="Proteomes" id="UP000657006">
    <property type="component" value="Unassembled WGS sequence"/>
</dbReference>
<evidence type="ECO:0000256" key="1">
    <source>
        <dbReference type="ARBA" id="ARBA00006464"/>
    </source>
</evidence>
<evidence type="ECO:0000256" key="2">
    <source>
        <dbReference type="SAM" id="Phobius"/>
    </source>
</evidence>
<keyword evidence="4" id="KW-0808">Transferase</keyword>
<evidence type="ECO:0000313" key="4">
    <source>
        <dbReference type="EMBL" id="MBC8542413.1"/>
    </source>
</evidence>
<dbReference type="InterPro" id="IPR003362">
    <property type="entry name" value="Bact_transf"/>
</dbReference>
<evidence type="ECO:0000259" key="3">
    <source>
        <dbReference type="Pfam" id="PF02397"/>
    </source>
</evidence>
<evidence type="ECO:0000313" key="5">
    <source>
        <dbReference type="Proteomes" id="UP000657006"/>
    </source>
</evidence>
<dbReference type="AlphaFoldDB" id="A0A926DQX4"/>
<keyword evidence="2" id="KW-0472">Membrane</keyword>
<comment type="caution">
    <text evidence="4">The sequence shown here is derived from an EMBL/GenBank/DDBJ whole genome shotgun (WGS) entry which is preliminary data.</text>
</comment>
<dbReference type="RefSeq" id="WP_249289296.1">
    <property type="nucleotide sequence ID" value="NZ_JACRSQ010000002.1"/>
</dbReference>
<reference evidence="4" key="1">
    <citation type="submission" date="2020-08" db="EMBL/GenBank/DDBJ databases">
        <title>Genome public.</title>
        <authorList>
            <person name="Liu C."/>
            <person name="Sun Q."/>
        </authorList>
    </citation>
    <scope>NUCLEOTIDE SEQUENCE</scope>
    <source>
        <strain evidence="4">NSJ-32</strain>
    </source>
</reference>
<name>A0A926DQX4_9FIRM</name>
<organism evidence="4 5">
    <name type="scientific">Bianquea renquensis</name>
    <dbReference type="NCBI Taxonomy" id="2763661"/>
    <lineage>
        <taxon>Bacteria</taxon>
        <taxon>Bacillati</taxon>
        <taxon>Bacillota</taxon>
        <taxon>Clostridia</taxon>
        <taxon>Eubacteriales</taxon>
        <taxon>Bianqueaceae</taxon>
        <taxon>Bianquea</taxon>
    </lineage>
</organism>
<proteinExistence type="inferred from homology"/>
<dbReference type="PANTHER" id="PTHR30576">
    <property type="entry name" value="COLANIC BIOSYNTHESIS UDP-GLUCOSE LIPID CARRIER TRANSFERASE"/>
    <property type="match status" value="1"/>
</dbReference>
<gene>
    <name evidence="4" type="ORF">H8730_02480</name>
</gene>
<keyword evidence="5" id="KW-1185">Reference proteome</keyword>
<comment type="similarity">
    <text evidence="1">Belongs to the bacterial sugar transferase family.</text>
</comment>
<accession>A0A926DQX4</accession>
<keyword evidence="2" id="KW-0812">Transmembrane</keyword>
<feature type="transmembrane region" description="Helical" evidence="2">
    <location>
        <begin position="36"/>
        <end position="60"/>
    </location>
</feature>
<sequence>MKKWNELPHAMQNQQVYQYYVGLKNKKNQLRWKRRFDIGISFCLLVILFPVMLIISILIATTSEGPILFRQKRVTQYGRIFTIYKFRTMVNDAERLGTLVTTKNDARVTEVGGFLRKYRLDELPQLINILKGDMTLVGARPEVIHYVKCYTDEMKATLLLPAGVTSEASIQYKDEEKILSKADKADEVYIRCVLPEKMKYNLAYLNEFSVFQDLKVIIHTVFALFHK</sequence>
<dbReference type="EMBL" id="JACRSQ010000002">
    <property type="protein sequence ID" value="MBC8542413.1"/>
    <property type="molecule type" value="Genomic_DNA"/>
</dbReference>
<keyword evidence="2" id="KW-1133">Transmembrane helix</keyword>
<dbReference type="GO" id="GO:0016780">
    <property type="term" value="F:phosphotransferase activity, for other substituted phosphate groups"/>
    <property type="evidence" value="ECO:0007669"/>
    <property type="project" value="TreeGrafter"/>
</dbReference>
<feature type="domain" description="Bacterial sugar transferase" evidence="3">
    <location>
        <begin position="33"/>
        <end position="225"/>
    </location>
</feature>
<dbReference type="PANTHER" id="PTHR30576:SF0">
    <property type="entry name" value="UNDECAPRENYL-PHOSPHATE N-ACETYLGALACTOSAMINYL 1-PHOSPHATE TRANSFERASE-RELATED"/>
    <property type="match status" value="1"/>
</dbReference>
<dbReference type="Pfam" id="PF02397">
    <property type="entry name" value="Bac_transf"/>
    <property type="match status" value="1"/>
</dbReference>
<protein>
    <submittedName>
        <fullName evidence="4">Sugar transferase</fullName>
    </submittedName>
</protein>